<accession>A0ABW6SHK4</accession>
<reference evidence="2 3" key="1">
    <citation type="submission" date="2024-10" db="EMBL/GenBank/DDBJ databases">
        <title>The Natural Products Discovery Center: Release of the First 8490 Sequenced Strains for Exploring Actinobacteria Biosynthetic Diversity.</title>
        <authorList>
            <person name="Kalkreuter E."/>
            <person name="Kautsar S.A."/>
            <person name="Yang D."/>
            <person name="Bader C.D."/>
            <person name="Teijaro C.N."/>
            <person name="Fluegel L."/>
            <person name="Davis C.M."/>
            <person name="Simpson J.R."/>
            <person name="Lauterbach L."/>
            <person name="Steele A.D."/>
            <person name="Gui C."/>
            <person name="Meng S."/>
            <person name="Li G."/>
            <person name="Viehrig K."/>
            <person name="Ye F."/>
            <person name="Su P."/>
            <person name="Kiefer A.F."/>
            <person name="Nichols A."/>
            <person name="Cepeda A.J."/>
            <person name="Yan W."/>
            <person name="Fan B."/>
            <person name="Jiang Y."/>
            <person name="Adhikari A."/>
            <person name="Zheng C.-J."/>
            <person name="Schuster L."/>
            <person name="Cowan T.M."/>
            <person name="Smanski M.J."/>
            <person name="Chevrette M.G."/>
            <person name="De Carvalho L.P.S."/>
            <person name="Shen B."/>
        </authorList>
    </citation>
    <scope>NUCLEOTIDE SEQUENCE [LARGE SCALE GENOMIC DNA]</scope>
    <source>
        <strain evidence="2 3">NPDC002173</strain>
    </source>
</reference>
<dbReference type="Proteomes" id="UP001602013">
    <property type="component" value="Unassembled WGS sequence"/>
</dbReference>
<dbReference type="EMBL" id="JBIASD010000001">
    <property type="protein sequence ID" value="MFF3664435.1"/>
    <property type="molecule type" value="Genomic_DNA"/>
</dbReference>
<feature type="transmembrane region" description="Helical" evidence="1">
    <location>
        <begin position="306"/>
        <end position="326"/>
    </location>
</feature>
<evidence type="ECO:0000313" key="2">
    <source>
        <dbReference type="EMBL" id="MFF3664435.1"/>
    </source>
</evidence>
<keyword evidence="1" id="KW-0812">Transmembrane</keyword>
<keyword evidence="1" id="KW-0472">Membrane</keyword>
<dbReference type="InterPro" id="IPR021424">
    <property type="entry name" value="PorA"/>
</dbReference>
<organism evidence="2 3">
    <name type="scientific">Microtetraspora malaysiensis</name>
    <dbReference type="NCBI Taxonomy" id="161358"/>
    <lineage>
        <taxon>Bacteria</taxon>
        <taxon>Bacillati</taxon>
        <taxon>Actinomycetota</taxon>
        <taxon>Actinomycetes</taxon>
        <taxon>Streptosporangiales</taxon>
        <taxon>Streptosporangiaceae</taxon>
        <taxon>Microtetraspora</taxon>
    </lineage>
</organism>
<feature type="transmembrane region" description="Helical" evidence="1">
    <location>
        <begin position="31"/>
        <end position="51"/>
    </location>
</feature>
<dbReference type="RefSeq" id="WP_387408534.1">
    <property type="nucleotide sequence ID" value="NZ_JBIASD010000001.1"/>
</dbReference>
<keyword evidence="1" id="KW-1133">Transmembrane helix</keyword>
<sequence>MTPPTTLTSTPALASAARAAAALLRTAATRRALALVLVGAGGFLLALVPLLRGYVYDQVVRAPLERSSVARLYAKSATFFDPATQRRRAGPIVLTRTVTGDAKAGDDDHAVWIEFASLTTLEGDRIGYHERRVGFDRRTGAIADCCGAYVDGDTSARQSGLAFRWPLGAQERDYEYYDVESRRALPIAFSGAETLNGTLTYRYTQRTLPVKIEDVATPLPGRLLGLPGTRSAPVTRWARTERTIWVEPVSGVPVKTEERVRHTFRTADGVDRLVALQADLRTPAEDLAANLAEAEAFASWTRWIRVVLPIAGVALGAVLVGAGLLLRRSALAEHEEQVPGHDLADAR</sequence>
<comment type="caution">
    <text evidence="2">The sequence shown here is derived from an EMBL/GenBank/DDBJ whole genome shotgun (WGS) entry which is preliminary data.</text>
</comment>
<keyword evidence="3" id="KW-1185">Reference proteome</keyword>
<evidence type="ECO:0000256" key="1">
    <source>
        <dbReference type="SAM" id="Phobius"/>
    </source>
</evidence>
<name>A0ABW6SHK4_9ACTN</name>
<proteinExistence type="predicted"/>
<protein>
    <submittedName>
        <fullName evidence="2">DUF3068 domain-containing protein</fullName>
    </submittedName>
</protein>
<evidence type="ECO:0000313" key="3">
    <source>
        <dbReference type="Proteomes" id="UP001602013"/>
    </source>
</evidence>
<dbReference type="Pfam" id="PF11271">
    <property type="entry name" value="PorA"/>
    <property type="match status" value="1"/>
</dbReference>
<gene>
    <name evidence="2" type="ORF">ACFYXI_02490</name>
</gene>